<dbReference type="PANTHER" id="PTHR43161">
    <property type="entry name" value="SORBITOL DEHYDROGENASE"/>
    <property type="match status" value="1"/>
</dbReference>
<dbReference type="RefSeq" id="WP_134526934.1">
    <property type="nucleotide sequence ID" value="NZ_SOHN01000005.1"/>
</dbReference>
<feature type="domain" description="Enoyl reductase (ER)" evidence="7">
    <location>
        <begin position="15"/>
        <end position="339"/>
    </location>
</feature>
<evidence type="ECO:0000256" key="4">
    <source>
        <dbReference type="ARBA" id="ARBA00022833"/>
    </source>
</evidence>
<comment type="caution">
    <text evidence="8">The sequence shown here is derived from an EMBL/GenBank/DDBJ whole genome shotgun (WGS) entry which is preliminary data.</text>
</comment>
<proteinExistence type="inferred from homology"/>
<dbReference type="InterPro" id="IPR002328">
    <property type="entry name" value="ADH_Zn_CS"/>
</dbReference>
<dbReference type="SMART" id="SM00829">
    <property type="entry name" value="PKS_ER"/>
    <property type="match status" value="1"/>
</dbReference>
<evidence type="ECO:0000256" key="2">
    <source>
        <dbReference type="ARBA" id="ARBA00008072"/>
    </source>
</evidence>
<name>A0A4R9BVT3_9MICO</name>
<protein>
    <submittedName>
        <fullName evidence="8">NAD(P)-dependent alcohol dehydrogenase</fullName>
    </submittedName>
</protein>
<evidence type="ECO:0000313" key="8">
    <source>
        <dbReference type="EMBL" id="TFD90751.1"/>
    </source>
</evidence>
<evidence type="ECO:0000256" key="3">
    <source>
        <dbReference type="ARBA" id="ARBA00022723"/>
    </source>
</evidence>
<evidence type="ECO:0000256" key="1">
    <source>
        <dbReference type="ARBA" id="ARBA00001947"/>
    </source>
</evidence>
<sequence>MNSLPSTMRASVLLGPKSLAVEERALPALDDDQVLVEVTAVGVCGSDVHFWHDGRLGDWIVDEPLVLGHESGGRIVAVGRAVDPERVGERVSIEPQRPTPTSRETLTGRYNLDPDMRFYATPGVDGAFAQYVAIQSHFAWAVPNTVSDDAAALLEPLSVAIATAQKGGMTIGSRVLITGAGPIGIITAQVARAYGASEIIISDVSPARRAQALAFGATRAIDPQVEEISMLGLEVDVFVDASGVASAVQSGLRAVRAGGVVVLVGMGAGEIALPISVIQNRELIVTGIFRYANTWPTAIELVSRGLVDLDSLVTGHFDLDQVDAALRSTTQPGVLKSIVTPNTSAQ</sequence>
<dbReference type="PANTHER" id="PTHR43161:SF9">
    <property type="entry name" value="SORBITOL DEHYDROGENASE"/>
    <property type="match status" value="1"/>
</dbReference>
<gene>
    <name evidence="8" type="ORF">E3T51_02095</name>
</gene>
<evidence type="ECO:0000256" key="5">
    <source>
        <dbReference type="ARBA" id="ARBA00023002"/>
    </source>
</evidence>
<keyword evidence="9" id="KW-1185">Reference proteome</keyword>
<dbReference type="InterPro" id="IPR011032">
    <property type="entry name" value="GroES-like_sf"/>
</dbReference>
<dbReference type="Gene3D" id="3.90.180.10">
    <property type="entry name" value="Medium-chain alcohol dehydrogenases, catalytic domain"/>
    <property type="match status" value="1"/>
</dbReference>
<dbReference type="GO" id="GO:0016616">
    <property type="term" value="F:oxidoreductase activity, acting on the CH-OH group of donors, NAD or NADP as acceptor"/>
    <property type="evidence" value="ECO:0007669"/>
    <property type="project" value="InterPro"/>
</dbReference>
<dbReference type="Proteomes" id="UP000297626">
    <property type="component" value="Unassembled WGS sequence"/>
</dbReference>
<organism evidence="8 9">
    <name type="scientific">Cryobacterium serini</name>
    <dbReference type="NCBI Taxonomy" id="1259201"/>
    <lineage>
        <taxon>Bacteria</taxon>
        <taxon>Bacillati</taxon>
        <taxon>Actinomycetota</taxon>
        <taxon>Actinomycetes</taxon>
        <taxon>Micrococcales</taxon>
        <taxon>Microbacteriaceae</taxon>
        <taxon>Cryobacterium</taxon>
    </lineage>
</organism>
<evidence type="ECO:0000259" key="7">
    <source>
        <dbReference type="SMART" id="SM00829"/>
    </source>
</evidence>
<dbReference type="SUPFAM" id="SSF51735">
    <property type="entry name" value="NAD(P)-binding Rossmann-fold domains"/>
    <property type="match status" value="1"/>
</dbReference>
<dbReference type="EMBL" id="SOHN01000005">
    <property type="protein sequence ID" value="TFD90751.1"/>
    <property type="molecule type" value="Genomic_DNA"/>
</dbReference>
<dbReference type="GO" id="GO:0008270">
    <property type="term" value="F:zinc ion binding"/>
    <property type="evidence" value="ECO:0007669"/>
    <property type="project" value="InterPro"/>
</dbReference>
<comment type="cofactor">
    <cofactor evidence="1 6">
        <name>Zn(2+)</name>
        <dbReference type="ChEBI" id="CHEBI:29105"/>
    </cofactor>
</comment>
<dbReference type="Gene3D" id="3.40.50.720">
    <property type="entry name" value="NAD(P)-binding Rossmann-like Domain"/>
    <property type="match status" value="1"/>
</dbReference>
<comment type="similarity">
    <text evidence="2 6">Belongs to the zinc-containing alcohol dehydrogenase family.</text>
</comment>
<dbReference type="InterPro" id="IPR036291">
    <property type="entry name" value="NAD(P)-bd_dom_sf"/>
</dbReference>
<dbReference type="SUPFAM" id="SSF50129">
    <property type="entry name" value="GroES-like"/>
    <property type="match status" value="1"/>
</dbReference>
<dbReference type="InterPro" id="IPR013149">
    <property type="entry name" value="ADH-like_C"/>
</dbReference>
<keyword evidence="5" id="KW-0560">Oxidoreductase</keyword>
<accession>A0A4R9BVT3</accession>
<dbReference type="CDD" id="cd05285">
    <property type="entry name" value="sorbitol_DH"/>
    <property type="match status" value="1"/>
</dbReference>
<keyword evidence="4 6" id="KW-0862">Zinc</keyword>
<evidence type="ECO:0000256" key="6">
    <source>
        <dbReference type="RuleBase" id="RU361277"/>
    </source>
</evidence>
<evidence type="ECO:0000313" key="9">
    <source>
        <dbReference type="Proteomes" id="UP000297626"/>
    </source>
</evidence>
<dbReference type="InterPro" id="IPR013154">
    <property type="entry name" value="ADH-like_N"/>
</dbReference>
<keyword evidence="3 6" id="KW-0479">Metal-binding</keyword>
<dbReference type="AlphaFoldDB" id="A0A4R9BVT3"/>
<dbReference type="Pfam" id="PF08240">
    <property type="entry name" value="ADH_N"/>
    <property type="match status" value="1"/>
</dbReference>
<dbReference type="Pfam" id="PF00107">
    <property type="entry name" value="ADH_zinc_N"/>
    <property type="match status" value="1"/>
</dbReference>
<dbReference type="InterPro" id="IPR045306">
    <property type="entry name" value="SDH-like"/>
</dbReference>
<dbReference type="PROSITE" id="PS00059">
    <property type="entry name" value="ADH_ZINC"/>
    <property type="match status" value="1"/>
</dbReference>
<reference evidence="8 9" key="1">
    <citation type="submission" date="2019-03" db="EMBL/GenBank/DDBJ databases">
        <title>Genomics of glacier-inhabiting Cryobacterium strains.</title>
        <authorList>
            <person name="Liu Q."/>
            <person name="Xin Y.-H."/>
        </authorList>
    </citation>
    <scope>NUCLEOTIDE SEQUENCE [LARGE SCALE GENOMIC DNA]</scope>
    <source>
        <strain evidence="8 9">Sr54</strain>
    </source>
</reference>
<dbReference type="InterPro" id="IPR020843">
    <property type="entry name" value="ER"/>
</dbReference>